<organism evidence="6 7">
    <name type="scientific">Methanothermobacter tenebrarum</name>
    <dbReference type="NCBI Taxonomy" id="680118"/>
    <lineage>
        <taxon>Archaea</taxon>
        <taxon>Methanobacteriati</taxon>
        <taxon>Methanobacteriota</taxon>
        <taxon>Methanomada group</taxon>
        <taxon>Methanobacteria</taxon>
        <taxon>Methanobacteriales</taxon>
        <taxon>Methanobacteriaceae</taxon>
        <taxon>Methanothermobacter</taxon>
    </lineage>
</organism>
<dbReference type="Gene3D" id="3.40.50.150">
    <property type="entry name" value="Vaccinia Virus protein VP39"/>
    <property type="match status" value="1"/>
</dbReference>
<comment type="function">
    <text evidence="4">S-adenosyl-L-methionine-dependent transferase that acts as a component of the wyosine derivatives biosynthesis pathway. Catalyzes the transfer of the alpha-amino-alpha-carboxypropyl (acp) group from S-adenosyl-L-methionine to 4-demethylwyosine (imG-14), forming 7-aminocarboxypropyl-demethylwyosine (wybutosine-86) at position 37 of tRNA(Phe).</text>
</comment>
<keyword evidence="7" id="KW-1185">Reference proteome</keyword>
<protein>
    <recommendedName>
        <fullName evidence="4">tRNA(Phe) (4-demethylwyosine(37)-C(7)) aminocarboxypropyltransferase</fullName>
        <ecNumber evidence="4">2.5.1.114</ecNumber>
    </recommendedName>
    <alternativeName>
        <fullName evidence="4">tRNA wyosine derivatives biosynthesis protein Taw2</fullName>
    </alternativeName>
</protein>
<keyword evidence="3 4" id="KW-0819">tRNA processing</keyword>
<keyword evidence="1 4" id="KW-0808">Transferase</keyword>
<dbReference type="PANTHER" id="PTHR23245:SF41">
    <property type="entry name" value="TRNA(PHE) (4-DEMETHYLWYOSINE(37)-C(7)) AMINOCARBOXYPROPYLTRANSFERASE"/>
    <property type="match status" value="1"/>
</dbReference>
<evidence type="ECO:0000313" key="7">
    <source>
        <dbReference type="Proteomes" id="UP000831817"/>
    </source>
</evidence>
<keyword evidence="4" id="KW-0963">Cytoplasm</keyword>
<feature type="binding site" evidence="4">
    <location>
        <position position="106"/>
    </location>
    <ligand>
        <name>S-adenosyl-L-methionine</name>
        <dbReference type="ChEBI" id="CHEBI:59789"/>
    </ligand>
</feature>
<dbReference type="EC" id="2.5.1.114" evidence="4"/>
<dbReference type="GO" id="GO:0008168">
    <property type="term" value="F:methyltransferase activity"/>
    <property type="evidence" value="ECO:0007669"/>
    <property type="project" value="UniProtKB-KW"/>
</dbReference>
<comment type="catalytic activity">
    <reaction evidence="4">
        <text>4-demethylwyosine(37) in tRNA(Phe) + S-adenosyl-L-methionine = 4-demethyl-7-[(3S)-3-amino-3-carboxypropyl]wyosine(37) in tRNA(Phe) + S-methyl-5'-thioadenosine + H(+)</text>
        <dbReference type="Rhea" id="RHEA:36355"/>
        <dbReference type="Rhea" id="RHEA-COMP:10164"/>
        <dbReference type="Rhea" id="RHEA-COMP:10378"/>
        <dbReference type="ChEBI" id="CHEBI:15378"/>
        <dbReference type="ChEBI" id="CHEBI:17509"/>
        <dbReference type="ChEBI" id="CHEBI:59789"/>
        <dbReference type="ChEBI" id="CHEBI:64315"/>
        <dbReference type="ChEBI" id="CHEBI:73550"/>
        <dbReference type="EC" id="2.5.1.114"/>
    </reaction>
</comment>
<accession>A0ABM7YBN0</accession>
<evidence type="ECO:0000259" key="5">
    <source>
        <dbReference type="PROSITE" id="PS51684"/>
    </source>
</evidence>
<dbReference type="CDD" id="cd02440">
    <property type="entry name" value="AdoMet_MTases"/>
    <property type="match status" value="1"/>
</dbReference>
<evidence type="ECO:0000256" key="2">
    <source>
        <dbReference type="ARBA" id="ARBA00022691"/>
    </source>
</evidence>
<dbReference type="PROSITE" id="PS51684">
    <property type="entry name" value="SAM_MT_TRM5_TYW2"/>
    <property type="match status" value="1"/>
</dbReference>
<feature type="domain" description="SAM-dependent methyltransferase TRM5/TYW2-type" evidence="5">
    <location>
        <begin position="34"/>
        <end position="272"/>
    </location>
</feature>
<sequence>MPLINPTFSVPPRRDLVATESYNIMREVGAKMKWKQIGDIIVLNRNVENPEKYLKMKGVKTVVKIERIKGRIRRPEVKVLVGADTETTHKENKCLFKLDVATIMWSKGNTYERMRIPRLIEDGETIVDMFAGIGYFSIPIAVHANPKKVYAIEINPKAYHYLKENMKLNKVQDKIRPILGDSRIIAPKLSADRVLMGYVVNTHHYLDAALKCLKEGGILHYHETAPEKIKFKRPIKRVKKAAKPREVKILNKRIIKKYSPGVWHVVIDAKID</sequence>
<dbReference type="SUPFAM" id="SSF53335">
    <property type="entry name" value="S-adenosyl-L-methionine-dependent methyltransferases"/>
    <property type="match status" value="1"/>
</dbReference>
<dbReference type="Pfam" id="PF02475">
    <property type="entry name" value="TRM5-TYW2_MTfase"/>
    <property type="match status" value="1"/>
</dbReference>
<proteinExistence type="inferred from homology"/>
<dbReference type="InterPro" id="IPR030382">
    <property type="entry name" value="MeTrfase_TRM5/TYW2"/>
</dbReference>
<keyword evidence="2 4" id="KW-0949">S-adenosyl-L-methionine</keyword>
<name>A0ABM7YBN0_9EURY</name>
<dbReference type="InterPro" id="IPR056744">
    <property type="entry name" value="TRM5/TYW2-like_N"/>
</dbReference>
<evidence type="ECO:0000256" key="4">
    <source>
        <dbReference type="HAMAP-Rule" id="MF_01922"/>
    </source>
</evidence>
<dbReference type="EMBL" id="AP025698">
    <property type="protein sequence ID" value="BDH78848.1"/>
    <property type="molecule type" value="Genomic_DNA"/>
</dbReference>
<evidence type="ECO:0000313" key="6">
    <source>
        <dbReference type="EMBL" id="BDH78848.1"/>
    </source>
</evidence>
<dbReference type="InterPro" id="IPR056743">
    <property type="entry name" value="TRM5-TYW2-like_MTfase"/>
</dbReference>
<dbReference type="Pfam" id="PF25133">
    <property type="entry name" value="TYW2_N_2"/>
    <property type="match status" value="1"/>
</dbReference>
<dbReference type="InterPro" id="IPR029063">
    <property type="entry name" value="SAM-dependent_MTases_sf"/>
</dbReference>
<dbReference type="HAMAP" id="MF_01922">
    <property type="entry name" value="TYW2_archaea"/>
    <property type="match status" value="1"/>
</dbReference>
<dbReference type="InterPro" id="IPR030867">
    <property type="entry name" value="TYW2_archaea"/>
</dbReference>
<feature type="binding site" evidence="4">
    <location>
        <position position="153"/>
    </location>
    <ligand>
        <name>S-adenosyl-L-methionine</name>
        <dbReference type="ChEBI" id="CHEBI:59789"/>
    </ligand>
</feature>
<evidence type="ECO:0000256" key="1">
    <source>
        <dbReference type="ARBA" id="ARBA00022679"/>
    </source>
</evidence>
<comment type="caution">
    <text evidence="4">Lacks conserved residue(s) required for the propagation of feature annotation.</text>
</comment>
<reference evidence="6 7" key="1">
    <citation type="submission" date="2022-04" db="EMBL/GenBank/DDBJ databases">
        <title>Complete genome of Methanothermobacter tenebrarum strain RMAS.</title>
        <authorList>
            <person name="Nakamura K."/>
            <person name="Oshima K."/>
            <person name="Hattori M."/>
            <person name="Kamagata Y."/>
            <person name="Takamizawa K."/>
        </authorList>
    </citation>
    <scope>NUCLEOTIDE SEQUENCE [LARGE SCALE GENOMIC DNA]</scope>
    <source>
        <strain evidence="6 7">RMAS</strain>
    </source>
</reference>
<dbReference type="Proteomes" id="UP000831817">
    <property type="component" value="Chromosome"/>
</dbReference>
<keyword evidence="6" id="KW-0489">Methyltransferase</keyword>
<comment type="similarity">
    <text evidence="4">Belongs to the class I-like SAM-binding methyltransferase superfamily. TRM5/TYW2 family.</text>
</comment>
<evidence type="ECO:0000256" key="3">
    <source>
        <dbReference type="ARBA" id="ARBA00022694"/>
    </source>
</evidence>
<comment type="subcellular location">
    <subcellularLocation>
        <location evidence="4">Cytoplasm</location>
    </subcellularLocation>
</comment>
<dbReference type="PANTHER" id="PTHR23245">
    <property type="entry name" value="TRNA METHYLTRANSFERASE"/>
    <property type="match status" value="1"/>
</dbReference>
<feature type="binding site" evidence="4">
    <location>
        <position position="113"/>
    </location>
    <ligand>
        <name>S-adenosyl-L-methionine</name>
        <dbReference type="ChEBI" id="CHEBI:59789"/>
    </ligand>
</feature>
<gene>
    <name evidence="4" type="primary">taw2</name>
    <name evidence="6" type="ORF">MTTB_02270</name>
</gene>
<dbReference type="GO" id="GO:0032259">
    <property type="term" value="P:methylation"/>
    <property type="evidence" value="ECO:0007669"/>
    <property type="project" value="UniProtKB-KW"/>
</dbReference>